<proteinExistence type="predicted"/>
<dbReference type="AlphaFoldDB" id="A0A8B6BES2"/>
<dbReference type="OrthoDB" id="6156483at2759"/>
<keyword evidence="2" id="KW-1185">Reference proteome</keyword>
<sequence>MSKEPHGILTIWKTDGKPLVEIIERQINSYLMKTLGECRSIQRNGKECRGSRVRRIKDPPYFLPINLYHLRLLTETYSSEDLPETVQFNEHKYELKLVRLYKDVHFVDKLKVVDDWTYYDNKEGKLCYFDRDPESSLLSSCFYVRKTQQI</sequence>
<organism evidence="1 2">
    <name type="scientific">Mytilus galloprovincialis</name>
    <name type="common">Mediterranean mussel</name>
    <dbReference type="NCBI Taxonomy" id="29158"/>
    <lineage>
        <taxon>Eukaryota</taxon>
        <taxon>Metazoa</taxon>
        <taxon>Spiralia</taxon>
        <taxon>Lophotrochozoa</taxon>
        <taxon>Mollusca</taxon>
        <taxon>Bivalvia</taxon>
        <taxon>Autobranchia</taxon>
        <taxon>Pteriomorphia</taxon>
        <taxon>Mytilida</taxon>
        <taxon>Mytiloidea</taxon>
        <taxon>Mytilidae</taxon>
        <taxon>Mytilinae</taxon>
        <taxon>Mytilus</taxon>
    </lineage>
</organism>
<reference evidence="1" key="1">
    <citation type="submission" date="2018-11" db="EMBL/GenBank/DDBJ databases">
        <authorList>
            <person name="Alioto T."/>
            <person name="Alioto T."/>
        </authorList>
    </citation>
    <scope>NUCLEOTIDE SEQUENCE</scope>
</reference>
<evidence type="ECO:0000313" key="2">
    <source>
        <dbReference type="Proteomes" id="UP000596742"/>
    </source>
</evidence>
<protein>
    <submittedName>
        <fullName evidence="1">Uncharacterized protein</fullName>
    </submittedName>
</protein>
<evidence type="ECO:0000313" key="1">
    <source>
        <dbReference type="EMBL" id="VDH89196.1"/>
    </source>
</evidence>
<name>A0A8B6BES2_MYTGA</name>
<accession>A0A8B6BES2</accession>
<gene>
    <name evidence="1" type="ORF">MGAL_10B005996</name>
</gene>
<comment type="caution">
    <text evidence="1">The sequence shown here is derived from an EMBL/GenBank/DDBJ whole genome shotgun (WGS) entry which is preliminary data.</text>
</comment>
<dbReference type="Proteomes" id="UP000596742">
    <property type="component" value="Unassembled WGS sequence"/>
</dbReference>
<dbReference type="EMBL" id="UYJE01000012">
    <property type="protein sequence ID" value="VDH89196.1"/>
    <property type="molecule type" value="Genomic_DNA"/>
</dbReference>